<dbReference type="AlphaFoldDB" id="A0A6J5TZS5"/>
<feature type="compositionally biased region" description="Low complexity" evidence="1">
    <location>
        <begin position="114"/>
        <end position="124"/>
    </location>
</feature>
<evidence type="ECO:0000256" key="1">
    <source>
        <dbReference type="SAM" id="MobiDB-lite"/>
    </source>
</evidence>
<name>A0A6J5TZS5_PRUAR</name>
<evidence type="ECO:0000313" key="2">
    <source>
        <dbReference type="EMBL" id="CAB4268754.1"/>
    </source>
</evidence>
<evidence type="ECO:0000313" key="3">
    <source>
        <dbReference type="Proteomes" id="UP000507222"/>
    </source>
</evidence>
<dbReference type="Proteomes" id="UP000507222">
    <property type="component" value="Unassembled WGS sequence"/>
</dbReference>
<protein>
    <submittedName>
        <fullName evidence="2">Uncharacterized protein</fullName>
    </submittedName>
</protein>
<sequence>MSLTVRHHPRVELRAHLRNSPFAKMPRPKDPAPKIWCFYSKPLLQQPKAEVKPRTPLPNGKGRGNPKKRLTKVTAPIHRPSSQLGGAMQKIRTTPTRFRRRQLRNPALADDTPALAEALAEQLP</sequence>
<feature type="region of interest" description="Disordered" evidence="1">
    <location>
        <begin position="47"/>
        <end position="124"/>
    </location>
</feature>
<accession>A0A6J5TZS5</accession>
<proteinExistence type="predicted"/>
<organism evidence="2 3">
    <name type="scientific">Prunus armeniaca</name>
    <name type="common">Apricot</name>
    <name type="synonym">Armeniaca vulgaris</name>
    <dbReference type="NCBI Taxonomy" id="36596"/>
    <lineage>
        <taxon>Eukaryota</taxon>
        <taxon>Viridiplantae</taxon>
        <taxon>Streptophyta</taxon>
        <taxon>Embryophyta</taxon>
        <taxon>Tracheophyta</taxon>
        <taxon>Spermatophyta</taxon>
        <taxon>Magnoliopsida</taxon>
        <taxon>eudicotyledons</taxon>
        <taxon>Gunneridae</taxon>
        <taxon>Pentapetalae</taxon>
        <taxon>rosids</taxon>
        <taxon>fabids</taxon>
        <taxon>Rosales</taxon>
        <taxon>Rosaceae</taxon>
        <taxon>Amygdaloideae</taxon>
        <taxon>Amygdaleae</taxon>
        <taxon>Prunus</taxon>
    </lineage>
</organism>
<gene>
    <name evidence="2" type="ORF">CURHAP_LOCUS12993</name>
</gene>
<reference evidence="2 3" key="1">
    <citation type="submission" date="2020-05" db="EMBL/GenBank/DDBJ databases">
        <authorList>
            <person name="Campoy J."/>
            <person name="Schneeberger K."/>
            <person name="Spophaly S."/>
        </authorList>
    </citation>
    <scope>NUCLEOTIDE SEQUENCE [LARGE SCALE GENOMIC DNA]</scope>
    <source>
        <strain evidence="2">PruArmRojPasFocal</strain>
    </source>
</reference>
<dbReference type="EMBL" id="CAEKDK010000002">
    <property type="protein sequence ID" value="CAB4268754.1"/>
    <property type="molecule type" value="Genomic_DNA"/>
</dbReference>